<evidence type="ECO:0000256" key="2">
    <source>
        <dbReference type="ARBA" id="ARBA00022853"/>
    </source>
</evidence>
<dbReference type="GO" id="GO:0006325">
    <property type="term" value="P:chromatin organization"/>
    <property type="evidence" value="ECO:0007669"/>
    <property type="project" value="UniProtKB-KW"/>
</dbReference>
<dbReference type="InterPro" id="IPR023696">
    <property type="entry name" value="Ureohydrolase_dom_sf"/>
</dbReference>
<dbReference type="Gene3D" id="3.40.800.20">
    <property type="entry name" value="Histone deacetylase domain"/>
    <property type="match status" value="1"/>
</dbReference>
<protein>
    <submittedName>
        <fullName evidence="3">Uncharacterized protein</fullName>
    </submittedName>
</protein>
<dbReference type="SMR" id="A0A067DEQ8"/>
<dbReference type="SUPFAM" id="SSF52768">
    <property type="entry name" value="Arginase/deacetylase"/>
    <property type="match status" value="1"/>
</dbReference>
<keyword evidence="4" id="KW-1185">Reference proteome</keyword>
<organism evidence="3 4">
    <name type="scientific">Citrus sinensis</name>
    <name type="common">Sweet orange</name>
    <name type="synonym">Citrus aurantium var. sinensis</name>
    <dbReference type="NCBI Taxonomy" id="2711"/>
    <lineage>
        <taxon>Eukaryota</taxon>
        <taxon>Viridiplantae</taxon>
        <taxon>Streptophyta</taxon>
        <taxon>Embryophyta</taxon>
        <taxon>Tracheophyta</taxon>
        <taxon>Spermatophyta</taxon>
        <taxon>Magnoliopsida</taxon>
        <taxon>eudicotyledons</taxon>
        <taxon>Gunneridae</taxon>
        <taxon>Pentapetalae</taxon>
        <taxon>rosids</taxon>
        <taxon>malvids</taxon>
        <taxon>Sapindales</taxon>
        <taxon>Rutaceae</taxon>
        <taxon>Aurantioideae</taxon>
        <taxon>Citrus</taxon>
    </lineage>
</organism>
<keyword evidence="2" id="KW-0156">Chromatin regulator</keyword>
<proteinExistence type="predicted"/>
<dbReference type="AlphaFoldDB" id="A0A067DEQ8"/>
<dbReference type="STRING" id="2711.A0A067DEQ8"/>
<accession>A0A067DEQ8</accession>
<evidence type="ECO:0000313" key="4">
    <source>
        <dbReference type="Proteomes" id="UP000027120"/>
    </source>
</evidence>
<evidence type="ECO:0000256" key="1">
    <source>
        <dbReference type="ARBA" id="ARBA00022491"/>
    </source>
</evidence>
<sequence>MTHMLNALSGGKLLVILEGGYNLRSISSSATSVIKVLLGENPGCELGDSAPSKSGLVTVLEVLKIQMNFWPSLASRFTELQSLWEIYAAENKKKQIKKIRRADAPIWWKWGRKRLLYQIIKGHLRVRSRGVN</sequence>
<name>A0A067DEQ8_CITSI</name>
<reference evidence="3 4" key="1">
    <citation type="submission" date="2014-04" db="EMBL/GenBank/DDBJ databases">
        <authorList>
            <consortium name="International Citrus Genome Consortium"/>
            <person name="Gmitter F."/>
            <person name="Chen C."/>
            <person name="Farmerie W."/>
            <person name="Harkins T."/>
            <person name="Desany B."/>
            <person name="Mohiuddin M."/>
            <person name="Kodira C."/>
            <person name="Borodovsky M."/>
            <person name="Lomsadze A."/>
            <person name="Burns P."/>
            <person name="Jenkins J."/>
            <person name="Prochnik S."/>
            <person name="Shu S."/>
            <person name="Chapman J."/>
            <person name="Pitluck S."/>
            <person name="Schmutz J."/>
            <person name="Rokhsar D."/>
        </authorList>
    </citation>
    <scope>NUCLEOTIDE SEQUENCE</scope>
</reference>
<keyword evidence="1" id="KW-0678">Repressor</keyword>
<dbReference type="Proteomes" id="UP000027120">
    <property type="component" value="Unassembled WGS sequence"/>
</dbReference>
<gene>
    <name evidence="3" type="ORF">CISIN_1g032833mg</name>
</gene>
<evidence type="ECO:0000313" key="3">
    <source>
        <dbReference type="EMBL" id="KDO37106.1"/>
    </source>
</evidence>
<dbReference type="InterPro" id="IPR037138">
    <property type="entry name" value="His_deacetylse_dom_sf"/>
</dbReference>
<dbReference type="EMBL" id="KK791912">
    <property type="protein sequence ID" value="KDO37106.1"/>
    <property type="molecule type" value="Genomic_DNA"/>
</dbReference>